<gene>
    <name evidence="1" type="ORF">UFOPK2761_00385</name>
</gene>
<protein>
    <submittedName>
        <fullName evidence="1">Unannotated protein</fullName>
    </submittedName>
</protein>
<dbReference type="InterPro" id="IPR021903">
    <property type="entry name" value="DUF3515"/>
</dbReference>
<sequence length="141" mass="14622">MSLSLPPLLLVAALAAGCSEDAAEPDPVARVSLSAEEQTACEAFLADLPEAAADATLTCGAPEPATLLDTSECDEVLGVGWFIDPDELSDPASSVTATAIGVRPRIAVVFSAEQRGQFSLEVLSALAEPVTEHLERVSRCQ</sequence>
<dbReference type="EMBL" id="CAEZYQ010000002">
    <property type="protein sequence ID" value="CAB4729380.1"/>
    <property type="molecule type" value="Genomic_DNA"/>
</dbReference>
<dbReference type="Pfam" id="PF12028">
    <property type="entry name" value="DUF3515"/>
    <property type="match status" value="1"/>
</dbReference>
<evidence type="ECO:0000313" key="1">
    <source>
        <dbReference type="EMBL" id="CAB4729380.1"/>
    </source>
</evidence>
<dbReference type="AlphaFoldDB" id="A0A6J6S315"/>
<accession>A0A6J6S315</accession>
<proteinExistence type="predicted"/>
<organism evidence="1">
    <name type="scientific">freshwater metagenome</name>
    <dbReference type="NCBI Taxonomy" id="449393"/>
    <lineage>
        <taxon>unclassified sequences</taxon>
        <taxon>metagenomes</taxon>
        <taxon>ecological metagenomes</taxon>
    </lineage>
</organism>
<reference evidence="1" key="1">
    <citation type="submission" date="2020-05" db="EMBL/GenBank/DDBJ databases">
        <authorList>
            <person name="Chiriac C."/>
            <person name="Salcher M."/>
            <person name="Ghai R."/>
            <person name="Kavagutti S V."/>
        </authorList>
    </citation>
    <scope>NUCLEOTIDE SEQUENCE</scope>
</reference>
<name>A0A6J6S315_9ZZZZ</name>